<dbReference type="Proteomes" id="UP000465601">
    <property type="component" value="Unassembled WGS sequence"/>
</dbReference>
<evidence type="ECO:0000259" key="1">
    <source>
        <dbReference type="PROSITE" id="PS50902"/>
    </source>
</evidence>
<proteinExistence type="predicted"/>
<dbReference type="RefSeq" id="WP_151864627.1">
    <property type="nucleotide sequence ID" value="NZ_WBZB01000006.1"/>
</dbReference>
<dbReference type="InterPro" id="IPR052200">
    <property type="entry name" value="Protoporphyrinogen_IX_DH"/>
</dbReference>
<dbReference type="InterPro" id="IPR029039">
    <property type="entry name" value="Flavoprotein-like_sf"/>
</dbReference>
<dbReference type="GO" id="GO:0016651">
    <property type="term" value="F:oxidoreductase activity, acting on NAD(P)H"/>
    <property type="evidence" value="ECO:0007669"/>
    <property type="project" value="UniProtKB-ARBA"/>
</dbReference>
<dbReference type="PANTHER" id="PTHR38030">
    <property type="entry name" value="PROTOPORPHYRINOGEN IX DEHYDROGENASE [MENAQUINONE]"/>
    <property type="match status" value="1"/>
</dbReference>
<evidence type="ECO:0000313" key="2">
    <source>
        <dbReference type="EMBL" id="KAB3532814.1"/>
    </source>
</evidence>
<dbReference type="AlphaFoldDB" id="A0A833MB97"/>
<dbReference type="GO" id="GO:0010181">
    <property type="term" value="F:FMN binding"/>
    <property type="evidence" value="ECO:0007669"/>
    <property type="project" value="InterPro"/>
</dbReference>
<feature type="domain" description="Flavodoxin-like" evidence="1">
    <location>
        <begin position="3"/>
        <end position="157"/>
    </location>
</feature>
<organism evidence="2 3">
    <name type="scientific">Alkaliphilus serpentinus</name>
    <dbReference type="NCBI Taxonomy" id="1482731"/>
    <lineage>
        <taxon>Bacteria</taxon>
        <taxon>Bacillati</taxon>
        <taxon>Bacillota</taxon>
        <taxon>Clostridia</taxon>
        <taxon>Peptostreptococcales</taxon>
        <taxon>Natronincolaceae</taxon>
        <taxon>Alkaliphilus</taxon>
    </lineage>
</organism>
<sequence>MKTLIVYGTKYGCTEGCAKDLAKEVTGEVELCNLKNSKPADLEKYDKVIIGGSIVMGGIQKEVTEFCSTNLETLKGKKLGLFICCMRDGETAETQFNSAFPKELVEAATIKGYFGGEFILKKMTFIDKLIVKKVAKVSSDTSNILKENIHKFAEKMNIA</sequence>
<dbReference type="GO" id="GO:0070819">
    <property type="term" value="F:menaquinone-dependent protoporphyrinogen oxidase activity"/>
    <property type="evidence" value="ECO:0007669"/>
    <property type="project" value="TreeGrafter"/>
</dbReference>
<dbReference type="InterPro" id="IPR026816">
    <property type="entry name" value="Flavodoxin_dom"/>
</dbReference>
<name>A0A833MB97_9FIRM</name>
<gene>
    <name evidence="2" type="ORF">F8153_01750</name>
</gene>
<dbReference type="OrthoDB" id="2146857at2"/>
<accession>A0A833MB97</accession>
<evidence type="ECO:0000313" key="3">
    <source>
        <dbReference type="Proteomes" id="UP000465601"/>
    </source>
</evidence>
<dbReference type="Gene3D" id="3.40.50.360">
    <property type="match status" value="1"/>
</dbReference>
<dbReference type="EMBL" id="WBZB01000006">
    <property type="protein sequence ID" value="KAB3532814.1"/>
    <property type="molecule type" value="Genomic_DNA"/>
</dbReference>
<protein>
    <submittedName>
        <fullName evidence="2">Flavodoxin</fullName>
    </submittedName>
</protein>
<dbReference type="SUPFAM" id="SSF52218">
    <property type="entry name" value="Flavoproteins"/>
    <property type="match status" value="1"/>
</dbReference>
<reference evidence="2 3" key="1">
    <citation type="submission" date="2019-10" db="EMBL/GenBank/DDBJ databases">
        <title>Alkaliphilus serpentinus sp. nov. and Alkaliphilus pronyensis sp. nov., two novel anaerobic alkaliphilic species isolated from the serpentinized-hosted hydrothermal field of the Prony Bay (New Caledonia).</title>
        <authorList>
            <person name="Postec A."/>
        </authorList>
    </citation>
    <scope>NUCLEOTIDE SEQUENCE [LARGE SCALE GENOMIC DNA]</scope>
    <source>
        <strain evidence="2 3">LacT</strain>
    </source>
</reference>
<dbReference type="GO" id="GO:0006783">
    <property type="term" value="P:heme biosynthetic process"/>
    <property type="evidence" value="ECO:0007669"/>
    <property type="project" value="TreeGrafter"/>
</dbReference>
<dbReference type="PANTHER" id="PTHR38030:SF2">
    <property type="entry name" value="PROTOPORPHYRINOGEN IX DEHYDROGENASE [QUINONE]"/>
    <property type="match status" value="1"/>
</dbReference>
<keyword evidence="3" id="KW-1185">Reference proteome</keyword>
<dbReference type="Pfam" id="PF12724">
    <property type="entry name" value="Flavodoxin_5"/>
    <property type="match status" value="1"/>
</dbReference>
<dbReference type="InterPro" id="IPR008254">
    <property type="entry name" value="Flavodoxin/NO_synth"/>
</dbReference>
<comment type="caution">
    <text evidence="2">The sequence shown here is derived from an EMBL/GenBank/DDBJ whole genome shotgun (WGS) entry which is preliminary data.</text>
</comment>
<dbReference type="PROSITE" id="PS50902">
    <property type="entry name" value="FLAVODOXIN_LIKE"/>
    <property type="match status" value="1"/>
</dbReference>